<protein>
    <submittedName>
        <fullName evidence="1">Uncharacterized protein</fullName>
    </submittedName>
</protein>
<dbReference type="Proteomes" id="UP000601223">
    <property type="component" value="Unassembled WGS sequence"/>
</dbReference>
<keyword evidence="2" id="KW-1185">Reference proteome</keyword>
<proteinExistence type="predicted"/>
<dbReference type="RefSeq" id="WP_373315748.1">
    <property type="nucleotide sequence ID" value="NZ_BONF01000012.1"/>
</dbReference>
<dbReference type="EMBL" id="BONF01000012">
    <property type="protein sequence ID" value="GIF81374.1"/>
    <property type="molecule type" value="Genomic_DNA"/>
</dbReference>
<dbReference type="AlphaFoldDB" id="A0A8J3JEY0"/>
<name>A0A8J3JEY0_9ACTN</name>
<evidence type="ECO:0000313" key="2">
    <source>
        <dbReference type="Proteomes" id="UP000601223"/>
    </source>
</evidence>
<accession>A0A8J3JEY0</accession>
<gene>
    <name evidence="1" type="ORF">Cba03nite_27230</name>
</gene>
<evidence type="ECO:0000313" key="1">
    <source>
        <dbReference type="EMBL" id="GIF81374.1"/>
    </source>
</evidence>
<organism evidence="1 2">
    <name type="scientific">Catellatospora bangladeshensis</name>
    <dbReference type="NCBI Taxonomy" id="310355"/>
    <lineage>
        <taxon>Bacteria</taxon>
        <taxon>Bacillati</taxon>
        <taxon>Actinomycetota</taxon>
        <taxon>Actinomycetes</taxon>
        <taxon>Micromonosporales</taxon>
        <taxon>Micromonosporaceae</taxon>
        <taxon>Catellatospora</taxon>
    </lineage>
</organism>
<sequence length="204" mass="22160">MTEADFAAWAAEWRTPPAPIVPVPALTVISSGGVLRGARVMIGLPGHGWRTGMRGDSMVRQGARSLIPVLSEAEWYRAERERVEVFAALVPVERVWVETISTSSERSANVDGLSLVSLDSPPTRMALPAETIASQSTGQLMGRRLVQMGADGEQRGLRAVTEAHTGPDSTPQVRVAQEHDWYRWAATGQVPATRAVPLAELWLE</sequence>
<reference evidence="1 2" key="1">
    <citation type="submission" date="2021-01" db="EMBL/GenBank/DDBJ databases">
        <title>Whole genome shotgun sequence of Catellatospora bangladeshensis NBRC 107357.</title>
        <authorList>
            <person name="Komaki H."/>
            <person name="Tamura T."/>
        </authorList>
    </citation>
    <scope>NUCLEOTIDE SEQUENCE [LARGE SCALE GENOMIC DNA]</scope>
    <source>
        <strain evidence="1 2">NBRC 107357</strain>
    </source>
</reference>
<comment type="caution">
    <text evidence="1">The sequence shown here is derived from an EMBL/GenBank/DDBJ whole genome shotgun (WGS) entry which is preliminary data.</text>
</comment>